<feature type="signal peptide" evidence="1">
    <location>
        <begin position="1"/>
        <end position="24"/>
    </location>
</feature>
<sequence length="274" mass="30079">MDAPTALKPARILAILLFSSPCVAQQAPDVSHYAFANYLGSGIYSSAGESAAVVNIPLSFDIESSSEHSLMLRLPLSLGFFNYNWDELPEGDFPDAVGTVTVTPGIEYHWQVNPNLKMETYLDIGFGHNFSDSSNVGILSAGISTLYAFGSEEYQPLWVSRFYSAGYRSIQSGSEEHYSALTSGVESGLGWGFTAWERQMEPRLFAAMHWYFGRGQLADEFVGALFGESTLELGLSLVFDKPLGLEAITIERVGFSYSNAGGEDVWRVFFSHPL</sequence>
<dbReference type="Proteomes" id="UP000596252">
    <property type="component" value="Chromosome"/>
</dbReference>
<evidence type="ECO:0000313" key="3">
    <source>
        <dbReference type="Proteomes" id="UP000596252"/>
    </source>
</evidence>
<evidence type="ECO:0000256" key="1">
    <source>
        <dbReference type="SAM" id="SignalP"/>
    </source>
</evidence>
<feature type="chain" id="PRO_5045815902" description="Transporter" evidence="1">
    <location>
        <begin position="25"/>
        <end position="274"/>
    </location>
</feature>
<keyword evidence="3" id="KW-1185">Reference proteome</keyword>
<gene>
    <name evidence="2" type="ORF">JQC75_06305</name>
</gene>
<protein>
    <recommendedName>
        <fullName evidence="4">Transporter</fullName>
    </recommendedName>
</protein>
<dbReference type="RefSeq" id="WP_203326588.1">
    <property type="nucleotide sequence ID" value="NZ_CP069213.1"/>
</dbReference>
<keyword evidence="1" id="KW-0732">Signal</keyword>
<reference evidence="2 3" key="1">
    <citation type="journal article" date="2012" name="Antonie Van Leeuwenhoek">
        <title>Shewanella litorisediminis sp. nov., a gammaproteobacterium isolated from a tidal flat sediment.</title>
        <authorList>
            <person name="Lee M.H."/>
            <person name="Yoon J.H."/>
        </authorList>
    </citation>
    <scope>NUCLEOTIDE SEQUENCE [LARGE SCALE GENOMIC DNA]</scope>
    <source>
        <strain evidence="2 3">SMK1-12</strain>
    </source>
</reference>
<proteinExistence type="predicted"/>
<organism evidence="2 3">
    <name type="scientific">Shewanella litorisediminis</name>
    <dbReference type="NCBI Taxonomy" id="1173586"/>
    <lineage>
        <taxon>Bacteria</taxon>
        <taxon>Pseudomonadati</taxon>
        <taxon>Pseudomonadota</taxon>
        <taxon>Gammaproteobacteria</taxon>
        <taxon>Alteromonadales</taxon>
        <taxon>Shewanellaceae</taxon>
        <taxon>Shewanella</taxon>
    </lineage>
</organism>
<accession>A0ABX7G6M4</accession>
<name>A0ABX7G6M4_9GAMM</name>
<evidence type="ECO:0008006" key="4">
    <source>
        <dbReference type="Google" id="ProtNLM"/>
    </source>
</evidence>
<evidence type="ECO:0000313" key="2">
    <source>
        <dbReference type="EMBL" id="QRH03014.1"/>
    </source>
</evidence>
<dbReference type="EMBL" id="CP069213">
    <property type="protein sequence ID" value="QRH03014.1"/>
    <property type="molecule type" value="Genomic_DNA"/>
</dbReference>